<dbReference type="InterPro" id="IPR044925">
    <property type="entry name" value="His-Me_finger_sf"/>
</dbReference>
<name>A0A6S7FZ60_PARCT</name>
<keyword evidence="3" id="KW-0255">Endonuclease</keyword>
<dbReference type="AlphaFoldDB" id="A0A6S7FZ60"/>
<comment type="caution">
    <text evidence="3">The sequence shown here is derived from an EMBL/GenBank/DDBJ whole genome shotgun (WGS) entry which is preliminary data.</text>
</comment>
<accession>A0A6S7FZ60</accession>
<dbReference type="EMBL" id="CACRXK020000812">
    <property type="protein sequence ID" value="CAB3984988.1"/>
    <property type="molecule type" value="Genomic_DNA"/>
</dbReference>
<protein>
    <submittedName>
        <fullName evidence="3">Endonuclease domain-containing 1 -like</fullName>
    </submittedName>
</protein>
<dbReference type="Proteomes" id="UP001152795">
    <property type="component" value="Unassembled WGS sequence"/>
</dbReference>
<dbReference type="Pfam" id="PF01223">
    <property type="entry name" value="Endonuclease_NS"/>
    <property type="match status" value="1"/>
</dbReference>
<dbReference type="GO" id="GO:0004519">
    <property type="term" value="F:endonuclease activity"/>
    <property type="evidence" value="ECO:0007669"/>
    <property type="project" value="UniProtKB-KW"/>
</dbReference>
<organism evidence="3 4">
    <name type="scientific">Paramuricea clavata</name>
    <name type="common">Red gorgonian</name>
    <name type="synonym">Violescent sea-whip</name>
    <dbReference type="NCBI Taxonomy" id="317549"/>
    <lineage>
        <taxon>Eukaryota</taxon>
        <taxon>Metazoa</taxon>
        <taxon>Cnidaria</taxon>
        <taxon>Anthozoa</taxon>
        <taxon>Octocorallia</taxon>
        <taxon>Malacalcyonacea</taxon>
        <taxon>Plexauridae</taxon>
        <taxon>Paramuricea</taxon>
    </lineage>
</organism>
<dbReference type="InterPro" id="IPR044929">
    <property type="entry name" value="DNA/RNA_non-sp_Endonuclease_sf"/>
</dbReference>
<evidence type="ECO:0000313" key="3">
    <source>
        <dbReference type="EMBL" id="CAB3984988.1"/>
    </source>
</evidence>
<dbReference type="Gene3D" id="3.40.570.10">
    <property type="entry name" value="Extracellular Endonuclease, subunit A"/>
    <property type="match status" value="1"/>
</dbReference>
<evidence type="ECO:0000313" key="4">
    <source>
        <dbReference type="Proteomes" id="UP001152795"/>
    </source>
</evidence>
<feature type="domain" description="ENPP1-3/EXOG-like endonuclease/phosphodiesterase" evidence="1">
    <location>
        <begin position="94"/>
        <end position="294"/>
    </location>
</feature>
<dbReference type="SMART" id="SM00477">
    <property type="entry name" value="NUC"/>
    <property type="match status" value="1"/>
</dbReference>
<dbReference type="GO" id="GO:0016787">
    <property type="term" value="F:hydrolase activity"/>
    <property type="evidence" value="ECO:0007669"/>
    <property type="project" value="InterPro"/>
</dbReference>
<sequence>ELNKGPCRQKHDECTFQNTIKIRKSRSFLACFVWLDNFFTARLLILQFNLARQDLKSSLRFFHSYLHQCLTTNVRRRSFYAVVFPVGHSIKKIKTTYTVLLVYSKKYQTIANHRNGWRPKRKWWEKTDISLQANDAMFDKQKSFHKGHLLPVGIYSFSEEHAKSTFTYTNAVPQYSTFNSGIWSNYEGYIRTYAKNKCGPNSGGDLYLITGVTMLARVGDHKVEKIVKTSDYLKNKIRIPRSMWTVGCCVAAGGEVLGNFAVIGNNLKSKIRVQMTELKVKKLEAIILEDVQASPSGSSATSIQLFPGKAQCSDNGKQIVFKAEQTRTFRRVRDATYQRKQPSKKMTRI</sequence>
<dbReference type="InterPro" id="IPR020821">
    <property type="entry name" value="ENPP1-3/EXOG-like_nuc-like"/>
</dbReference>
<dbReference type="InterPro" id="IPR039015">
    <property type="entry name" value="ENDOD1"/>
</dbReference>
<dbReference type="SUPFAM" id="SSF54060">
    <property type="entry name" value="His-Me finger endonucleases"/>
    <property type="match status" value="1"/>
</dbReference>
<dbReference type="PANTHER" id="PTHR21472:SF7">
    <property type="entry name" value="ENDONUCLEASE G, MITOCHONDRIAL-LIKE ISOFORM X2"/>
    <property type="match status" value="1"/>
</dbReference>
<gene>
    <name evidence="3" type="ORF">PACLA_8A037384</name>
</gene>
<dbReference type="InterPro" id="IPR001604">
    <property type="entry name" value="Endo_G_ENPP1-like_dom"/>
</dbReference>
<dbReference type="GO" id="GO:0003676">
    <property type="term" value="F:nucleic acid binding"/>
    <property type="evidence" value="ECO:0007669"/>
    <property type="project" value="InterPro"/>
</dbReference>
<evidence type="ECO:0000259" key="2">
    <source>
        <dbReference type="SMART" id="SM00892"/>
    </source>
</evidence>
<evidence type="ECO:0000259" key="1">
    <source>
        <dbReference type="SMART" id="SM00477"/>
    </source>
</evidence>
<feature type="domain" description="DNA/RNA non-specific endonuclease/pyrophosphatase/phosphodiesterase" evidence="2">
    <location>
        <begin position="76"/>
        <end position="294"/>
    </location>
</feature>
<dbReference type="OrthoDB" id="5967827at2759"/>
<keyword evidence="3" id="KW-0540">Nuclease</keyword>
<keyword evidence="4" id="KW-1185">Reference proteome</keyword>
<feature type="non-terminal residue" evidence="3">
    <location>
        <position position="349"/>
    </location>
</feature>
<reference evidence="3" key="1">
    <citation type="submission" date="2020-04" db="EMBL/GenBank/DDBJ databases">
        <authorList>
            <person name="Alioto T."/>
            <person name="Alioto T."/>
            <person name="Gomez Garrido J."/>
        </authorList>
    </citation>
    <scope>NUCLEOTIDE SEQUENCE</scope>
    <source>
        <strain evidence="3">A484AB</strain>
    </source>
</reference>
<keyword evidence="3" id="KW-0378">Hydrolase</keyword>
<dbReference type="PANTHER" id="PTHR21472">
    <property type="entry name" value="ENDONUCLEASE DOMAIN-CONTAINING 1 PROTEIN ENDOD1"/>
    <property type="match status" value="1"/>
</dbReference>
<dbReference type="SMART" id="SM00892">
    <property type="entry name" value="Endonuclease_NS"/>
    <property type="match status" value="1"/>
</dbReference>
<dbReference type="GO" id="GO:0046872">
    <property type="term" value="F:metal ion binding"/>
    <property type="evidence" value="ECO:0007669"/>
    <property type="project" value="InterPro"/>
</dbReference>
<proteinExistence type="predicted"/>